<dbReference type="Proteomes" id="UP000663846">
    <property type="component" value="Unassembled WGS sequence"/>
</dbReference>
<dbReference type="Pfam" id="PF19086">
    <property type="entry name" value="Terpene_syn_C_2"/>
    <property type="match status" value="1"/>
</dbReference>
<dbReference type="EMBL" id="CAJMWS010000620">
    <property type="protein sequence ID" value="CAE6455443.1"/>
    <property type="molecule type" value="Genomic_DNA"/>
</dbReference>
<proteinExistence type="inferred from homology"/>
<dbReference type="SFLD" id="SFLDG01020">
    <property type="entry name" value="Terpene_Cyclase_Like_2"/>
    <property type="match status" value="1"/>
</dbReference>
<keyword evidence="3 6" id="KW-0479">Metal-binding</keyword>
<dbReference type="Gene3D" id="1.10.600.10">
    <property type="entry name" value="Farnesyl Diphosphate Synthase"/>
    <property type="match status" value="1"/>
</dbReference>
<comment type="cofactor">
    <cofactor evidence="1 6">
        <name>Mg(2+)</name>
        <dbReference type="ChEBI" id="CHEBI:18420"/>
    </cofactor>
</comment>
<evidence type="ECO:0000256" key="1">
    <source>
        <dbReference type="ARBA" id="ARBA00001946"/>
    </source>
</evidence>
<protein>
    <recommendedName>
        <fullName evidence="6">Terpene synthase</fullName>
        <ecNumber evidence="6">4.2.3.-</ecNumber>
    </recommendedName>
</protein>
<gene>
    <name evidence="7" type="ORF">RDB_LOCUS151669</name>
</gene>
<dbReference type="PANTHER" id="PTHR35201:SF4">
    <property type="entry name" value="BETA-PINACENE SYNTHASE-RELATED"/>
    <property type="match status" value="1"/>
</dbReference>
<sequence length="263" mass="29562">MDFILWTFAFDDMADSGELDSEGLKHTVGMIINVLRDPDAPISEIKIIAALQSIINRMRANGGCRAVQHVIEAVGDFSRTIIKESVNKAENYVETIEEYITTRRSTSAVEQVYAMSEYAHCLDLPDEIHCNPIIVELGTAGNDILSWANDIYSFPAEDSRGQLHNFVYVAMHNNRVGLQGAVDYVYQRIQTRVEEYMALKAQLPSFGPRLDNQAAQYIQGIEYTVQACIEWYFITPRYLGTDAQEAKETGVVKLRVPISTKAV</sequence>
<dbReference type="AlphaFoldDB" id="A0A8H3BE13"/>
<evidence type="ECO:0000256" key="4">
    <source>
        <dbReference type="ARBA" id="ARBA00022842"/>
    </source>
</evidence>
<evidence type="ECO:0000313" key="8">
    <source>
        <dbReference type="Proteomes" id="UP000663846"/>
    </source>
</evidence>
<comment type="similarity">
    <text evidence="2 6">Belongs to the terpene synthase family.</text>
</comment>
<dbReference type="GO" id="GO:0008299">
    <property type="term" value="P:isoprenoid biosynthetic process"/>
    <property type="evidence" value="ECO:0007669"/>
    <property type="project" value="UniProtKB-ARBA"/>
</dbReference>
<evidence type="ECO:0000256" key="5">
    <source>
        <dbReference type="ARBA" id="ARBA00023239"/>
    </source>
</evidence>
<dbReference type="SFLD" id="SFLDS00005">
    <property type="entry name" value="Isoprenoid_Synthase_Type_I"/>
    <property type="match status" value="1"/>
</dbReference>
<organism evidence="7 8">
    <name type="scientific">Rhizoctonia solani</name>
    <dbReference type="NCBI Taxonomy" id="456999"/>
    <lineage>
        <taxon>Eukaryota</taxon>
        <taxon>Fungi</taxon>
        <taxon>Dikarya</taxon>
        <taxon>Basidiomycota</taxon>
        <taxon>Agaricomycotina</taxon>
        <taxon>Agaricomycetes</taxon>
        <taxon>Cantharellales</taxon>
        <taxon>Ceratobasidiaceae</taxon>
        <taxon>Rhizoctonia</taxon>
    </lineage>
</organism>
<reference evidence="7" key="1">
    <citation type="submission" date="2021-01" db="EMBL/GenBank/DDBJ databases">
        <authorList>
            <person name="Kaushik A."/>
        </authorList>
    </citation>
    <scope>NUCLEOTIDE SEQUENCE</scope>
    <source>
        <strain evidence="7">AG1-1C</strain>
    </source>
</reference>
<accession>A0A8H3BE13</accession>
<keyword evidence="4 6" id="KW-0460">Magnesium</keyword>
<evidence type="ECO:0000256" key="2">
    <source>
        <dbReference type="ARBA" id="ARBA00006333"/>
    </source>
</evidence>
<evidence type="ECO:0000313" key="7">
    <source>
        <dbReference type="EMBL" id="CAE6455443.1"/>
    </source>
</evidence>
<evidence type="ECO:0000256" key="3">
    <source>
        <dbReference type="ARBA" id="ARBA00022723"/>
    </source>
</evidence>
<dbReference type="SUPFAM" id="SSF48576">
    <property type="entry name" value="Terpenoid synthases"/>
    <property type="match status" value="1"/>
</dbReference>
<name>A0A8H3BE13_9AGAM</name>
<dbReference type="PANTHER" id="PTHR35201">
    <property type="entry name" value="TERPENE SYNTHASE"/>
    <property type="match status" value="1"/>
</dbReference>
<dbReference type="GO" id="GO:0010333">
    <property type="term" value="F:terpene synthase activity"/>
    <property type="evidence" value="ECO:0007669"/>
    <property type="project" value="InterPro"/>
</dbReference>
<dbReference type="InterPro" id="IPR008949">
    <property type="entry name" value="Isoprenoid_synthase_dom_sf"/>
</dbReference>
<dbReference type="GO" id="GO:0046872">
    <property type="term" value="F:metal ion binding"/>
    <property type="evidence" value="ECO:0007669"/>
    <property type="project" value="UniProtKB-KW"/>
</dbReference>
<dbReference type="InterPro" id="IPR034686">
    <property type="entry name" value="Terpene_cyclase-like_2"/>
</dbReference>
<keyword evidence="5 6" id="KW-0456">Lyase</keyword>
<evidence type="ECO:0000256" key="6">
    <source>
        <dbReference type="RuleBase" id="RU366034"/>
    </source>
</evidence>
<dbReference type="EC" id="4.2.3.-" evidence="6"/>
<comment type="caution">
    <text evidence="7">The sequence shown here is derived from an EMBL/GenBank/DDBJ whole genome shotgun (WGS) entry which is preliminary data.</text>
</comment>